<keyword evidence="11 18" id="KW-0413">Isomerase</keyword>
<dbReference type="Gene3D" id="3.40.50.10260">
    <property type="entry name" value="YjeF N-terminal domain"/>
    <property type="match status" value="1"/>
</dbReference>
<dbReference type="HAMAP" id="MF_01966">
    <property type="entry name" value="NADHX_epimerase"/>
    <property type="match status" value="1"/>
</dbReference>
<comment type="catalytic activity">
    <reaction evidence="1 18 19">
        <text>(6R)-NADHX = (6S)-NADHX</text>
        <dbReference type="Rhea" id="RHEA:32215"/>
        <dbReference type="ChEBI" id="CHEBI:64074"/>
        <dbReference type="ChEBI" id="CHEBI:64075"/>
        <dbReference type="EC" id="5.1.99.6"/>
    </reaction>
</comment>
<feature type="binding site" evidence="18">
    <location>
        <begin position="132"/>
        <end position="138"/>
    </location>
    <ligand>
        <name>(6S)-NADPHX</name>
        <dbReference type="ChEBI" id="CHEBI:64076"/>
    </ligand>
</feature>
<feature type="binding site" evidence="18">
    <location>
        <begin position="54"/>
        <end position="58"/>
    </location>
    <ligand>
        <name>(6S)-NADPHX</name>
        <dbReference type="ChEBI" id="CHEBI:64076"/>
    </ligand>
</feature>
<dbReference type="NCBIfam" id="TIGR00197">
    <property type="entry name" value="yjeF_nterm"/>
    <property type="match status" value="1"/>
</dbReference>
<gene>
    <name evidence="18" type="primary">nnrE</name>
    <name evidence="17" type="synonym">nnrD</name>
    <name evidence="22" type="ORF">FC774_09730</name>
    <name evidence="23" type="ORF">FDB51_06930</name>
</gene>
<dbReference type="InterPro" id="IPR030677">
    <property type="entry name" value="Nnr"/>
</dbReference>
<dbReference type="EC" id="5.1.99.6" evidence="19"/>
<evidence type="ECO:0000256" key="6">
    <source>
        <dbReference type="ARBA" id="ARBA00022741"/>
    </source>
</evidence>
<comment type="caution">
    <text evidence="18">Lacks conserved residue(s) required for the propagation of feature annotation.</text>
</comment>
<comment type="caution">
    <text evidence="22">The sequence shown here is derived from an EMBL/GenBank/DDBJ whole genome shotgun (WGS) entry which is preliminary data.</text>
</comment>
<feature type="binding site" evidence="17">
    <location>
        <position position="374"/>
    </location>
    <ligand>
        <name>(6S)-NADPHX</name>
        <dbReference type="ChEBI" id="CHEBI:64076"/>
    </ligand>
</feature>
<dbReference type="CDD" id="cd01171">
    <property type="entry name" value="YXKO-related"/>
    <property type="match status" value="1"/>
</dbReference>
<accession>A0A0L9YBH2</accession>
<feature type="binding site" evidence="18">
    <location>
        <position position="128"/>
    </location>
    <ligand>
        <name>K(+)</name>
        <dbReference type="ChEBI" id="CHEBI:29103"/>
    </ligand>
</feature>
<evidence type="ECO:0000259" key="21">
    <source>
        <dbReference type="PROSITE" id="PS51385"/>
    </source>
</evidence>
<evidence type="ECO:0000256" key="15">
    <source>
        <dbReference type="ARBA" id="ARBA00048238"/>
    </source>
</evidence>
<dbReference type="PIRSF" id="PIRSF017184">
    <property type="entry name" value="Nnr"/>
    <property type="match status" value="1"/>
</dbReference>
<comment type="function">
    <text evidence="18">Catalyzes the epimerization of the S- and R-forms of NAD(P)HX, a damaged form of NAD(P)H that is a result of enzymatic or heat-dependent hydration. This is a prerequisite for the S-specific NAD(P)H-hydrate dehydratase to allow the repair of both epimers of NAD(P)HX.</text>
</comment>
<keyword evidence="13" id="KW-0511">Multifunctional enzyme</keyword>
<comment type="subunit">
    <text evidence="17">Homotetramer.</text>
</comment>
<reference evidence="24 25" key="1">
    <citation type="submission" date="2019-04" db="EMBL/GenBank/DDBJ databases">
        <title>Genome sequencing of Clostridium botulinum Groups I-IV and Clostridium butyricum.</title>
        <authorList>
            <person name="Brunt J."/>
            <person name="Van Vliet A.H.M."/>
            <person name="Stringer S.C."/>
            <person name="Carter A.T."/>
            <person name="Peck M.W."/>
        </authorList>
    </citation>
    <scope>NUCLEOTIDE SEQUENCE [LARGE SCALE GENOMIC DNA]</scope>
    <source>
        <strain evidence="22 25">1605</strain>
        <strain evidence="23 24">CB-K-33E</strain>
    </source>
</reference>
<evidence type="ECO:0000256" key="16">
    <source>
        <dbReference type="ARBA" id="ARBA00049209"/>
    </source>
</evidence>
<evidence type="ECO:0000256" key="10">
    <source>
        <dbReference type="ARBA" id="ARBA00023027"/>
    </source>
</evidence>
<evidence type="ECO:0000313" key="25">
    <source>
        <dbReference type="Proteomes" id="UP000476820"/>
    </source>
</evidence>
<dbReference type="GO" id="GO:0005524">
    <property type="term" value="F:ATP binding"/>
    <property type="evidence" value="ECO:0007669"/>
    <property type="project" value="UniProtKB-UniRule"/>
</dbReference>
<feature type="binding site" evidence="17">
    <location>
        <position position="440"/>
    </location>
    <ligand>
        <name>(6S)-NADPHX</name>
        <dbReference type="ChEBI" id="CHEBI:64076"/>
    </ligand>
</feature>
<dbReference type="InterPro" id="IPR004443">
    <property type="entry name" value="YjeF_N_dom"/>
</dbReference>
<comment type="similarity">
    <text evidence="18">Belongs to the NnrE/AIBP family.</text>
</comment>
<dbReference type="Gene3D" id="3.40.1190.20">
    <property type="match status" value="1"/>
</dbReference>
<feature type="domain" description="YjeF N-terminal" evidence="21">
    <location>
        <begin position="9"/>
        <end position="218"/>
    </location>
</feature>
<dbReference type="InterPro" id="IPR036652">
    <property type="entry name" value="YjeF_N_dom_sf"/>
</dbReference>
<keyword evidence="12 17" id="KW-0456">Lyase</keyword>
<evidence type="ECO:0000256" key="19">
    <source>
        <dbReference type="PIRNR" id="PIRNR017184"/>
    </source>
</evidence>
<dbReference type="RefSeq" id="WP_012449489.1">
    <property type="nucleotide sequence ID" value="NZ_CP010520.1"/>
</dbReference>
<dbReference type="GO" id="GO:0110051">
    <property type="term" value="P:metabolite repair"/>
    <property type="evidence" value="ECO:0007669"/>
    <property type="project" value="TreeGrafter"/>
</dbReference>
<comment type="similarity">
    <text evidence="4 19">In the C-terminal section; belongs to the NnrD/CARKD family.</text>
</comment>
<dbReference type="AlphaFoldDB" id="A0A0L9YBH2"/>
<evidence type="ECO:0000256" key="8">
    <source>
        <dbReference type="ARBA" id="ARBA00022857"/>
    </source>
</evidence>
<comment type="similarity">
    <text evidence="17">Belongs to the NnrD/CARKD family.</text>
</comment>
<feature type="binding site" evidence="17">
    <location>
        <begin position="411"/>
        <end position="415"/>
    </location>
    <ligand>
        <name>AMP</name>
        <dbReference type="ChEBI" id="CHEBI:456215"/>
    </ligand>
</feature>
<evidence type="ECO:0000313" key="22">
    <source>
        <dbReference type="EMBL" id="NFF88144.1"/>
    </source>
</evidence>
<evidence type="ECO:0000256" key="14">
    <source>
        <dbReference type="ARBA" id="ARBA00025153"/>
    </source>
</evidence>
<evidence type="ECO:0000256" key="13">
    <source>
        <dbReference type="ARBA" id="ARBA00023268"/>
    </source>
</evidence>
<dbReference type="Proteomes" id="UP000473681">
    <property type="component" value="Unassembled WGS sequence"/>
</dbReference>
<evidence type="ECO:0000256" key="1">
    <source>
        <dbReference type="ARBA" id="ARBA00000013"/>
    </source>
</evidence>
<dbReference type="PANTHER" id="PTHR12592">
    <property type="entry name" value="ATP-DEPENDENT (S)-NAD(P)H-HYDRATE DEHYDRATASE FAMILY MEMBER"/>
    <property type="match status" value="1"/>
</dbReference>
<dbReference type="HAMAP" id="MF_01965">
    <property type="entry name" value="NADHX_dehydratase"/>
    <property type="match status" value="1"/>
</dbReference>
<evidence type="ECO:0000256" key="3">
    <source>
        <dbReference type="ARBA" id="ARBA00006001"/>
    </source>
</evidence>
<dbReference type="EMBL" id="SWOV01000022">
    <property type="protein sequence ID" value="NFF88144.1"/>
    <property type="molecule type" value="Genomic_DNA"/>
</dbReference>
<dbReference type="GO" id="GO:0052856">
    <property type="term" value="F:NAD(P)HX epimerase activity"/>
    <property type="evidence" value="ECO:0007669"/>
    <property type="project" value="UniProtKB-UniRule"/>
</dbReference>
<dbReference type="EC" id="4.2.1.136" evidence="19"/>
<dbReference type="PANTHER" id="PTHR12592:SF0">
    <property type="entry name" value="ATP-DEPENDENT (S)-NAD(P)H-HYDRATE DEHYDRATASE"/>
    <property type="match status" value="1"/>
</dbReference>
<comment type="function">
    <text evidence="17">Catalyzes the dehydration of the S-form of NAD(P)HX at the expense of ADP, which is converted to AMP. Together with NAD(P)HX epimerase, which catalyzes the epimerization of the S- and R-forms, the enzyme allows the repair of both epimers of NAD(P)HX, a damaged form of NAD(P)H that is a result of enzymatic or heat-dependent hydration.</text>
</comment>
<keyword evidence="6 17" id="KW-0547">Nucleotide-binding</keyword>
<evidence type="ECO:0000256" key="18">
    <source>
        <dbReference type="HAMAP-Rule" id="MF_01966"/>
    </source>
</evidence>
<keyword evidence="7 17" id="KW-0067">ATP-binding</keyword>
<keyword evidence="5 18" id="KW-0479">Metal-binding</keyword>
<keyword evidence="10 17" id="KW-0520">NAD</keyword>
<sequence>MEIMSSKKCKLIDELTINEIGIPSIVLMENAAISIYKEIYNMGDSFLVICGQGNNGGDGLAIARHLFNNGKKIKVYIVGVNEKYSEDFKLNLKILTNLENIQIEKIKSKEDIDSTFINDIKRFDVVVDSIFGVGLNRNVNELFKTIINEINVKSNITVSVDVPSGLDCDEGVPKGVSIKADYTYTFEVMKKGFLEYCAIEYLGNIKVVSIGIPKKLKKQNSEGICILDDSEYKKLIPKRNIYGHKGNYGRAVIIAGSIGFTGAAFITTECTVRSGAGLVTLVCNKDVQSILSNKLVEAMTLNIEDTRLNELLKGAQVIAIGPGLGTGEKENVLLEKVVKETICPIIIDADAIILLSKNKSLLKYLENRAIMTPHPGELARFLDVKISEVESNRISIAKKFYEDYRINLLLKGYKTVICTNNKTYINQTGNSKMASGGMGDALTGIITGLISQGLNIDDAAVLGAYIHGKLADEISQNSFIVNARDIINNLPTKINNILK</sequence>
<name>A0A0L9YBH2_CLOBO</name>
<organism evidence="22 25">
    <name type="scientific">Clostridium botulinum</name>
    <dbReference type="NCBI Taxonomy" id="1491"/>
    <lineage>
        <taxon>Bacteria</taxon>
        <taxon>Bacillati</taxon>
        <taxon>Bacillota</taxon>
        <taxon>Clostridia</taxon>
        <taxon>Eubacteriales</taxon>
        <taxon>Clostridiaceae</taxon>
        <taxon>Clostridium</taxon>
    </lineage>
</organism>
<dbReference type="GO" id="GO:0046496">
    <property type="term" value="P:nicotinamide nucleotide metabolic process"/>
    <property type="evidence" value="ECO:0007669"/>
    <property type="project" value="UniProtKB-UniRule"/>
</dbReference>
<comment type="cofactor">
    <cofactor evidence="17">
        <name>Mg(2+)</name>
        <dbReference type="ChEBI" id="CHEBI:18420"/>
    </cofactor>
</comment>
<evidence type="ECO:0000256" key="17">
    <source>
        <dbReference type="HAMAP-Rule" id="MF_01965"/>
    </source>
</evidence>
<dbReference type="Proteomes" id="UP000476820">
    <property type="component" value="Unassembled WGS sequence"/>
</dbReference>
<comment type="catalytic activity">
    <reaction evidence="16 17 19">
        <text>(6S)-NADPHX + ADP = AMP + phosphate + NADPH + H(+)</text>
        <dbReference type="Rhea" id="RHEA:32235"/>
        <dbReference type="ChEBI" id="CHEBI:15378"/>
        <dbReference type="ChEBI" id="CHEBI:43474"/>
        <dbReference type="ChEBI" id="CHEBI:57783"/>
        <dbReference type="ChEBI" id="CHEBI:64076"/>
        <dbReference type="ChEBI" id="CHEBI:456215"/>
        <dbReference type="ChEBI" id="CHEBI:456216"/>
        <dbReference type="EC" id="4.2.1.136"/>
    </reaction>
</comment>
<comment type="function">
    <text evidence="14 19">Bifunctional enzyme that catalyzes the epimerization of the S- and R-forms of NAD(P)HX and the dehydration of the S-form of NAD(P)HX at the expense of ADP, which is converted to AMP. This allows the repair of both epimers of NAD(P)HX, a damaged form of NAD(P)H that is a result of enzymatic or heat-dependent hydration.</text>
</comment>
<feature type="binding site" evidence="17">
    <location>
        <position position="263"/>
    </location>
    <ligand>
        <name>(6S)-NADPHX</name>
        <dbReference type="ChEBI" id="CHEBI:64076"/>
    </ligand>
</feature>
<dbReference type="InterPro" id="IPR029056">
    <property type="entry name" value="Ribokinase-like"/>
</dbReference>
<evidence type="ECO:0000313" key="24">
    <source>
        <dbReference type="Proteomes" id="UP000473681"/>
    </source>
</evidence>
<evidence type="ECO:0000256" key="12">
    <source>
        <dbReference type="ARBA" id="ARBA00023239"/>
    </source>
</evidence>
<keyword evidence="8 17" id="KW-0521">NADP</keyword>
<feature type="domain" description="YjeF C-terminal" evidence="20">
    <location>
        <begin position="228"/>
        <end position="497"/>
    </location>
</feature>
<dbReference type="InterPro" id="IPR000631">
    <property type="entry name" value="CARKD"/>
</dbReference>
<evidence type="ECO:0000259" key="20">
    <source>
        <dbReference type="PROSITE" id="PS51383"/>
    </source>
</evidence>
<dbReference type="GO" id="GO:0052855">
    <property type="term" value="F:ADP-dependent NAD(P)H-hydrate dehydratase activity"/>
    <property type="evidence" value="ECO:0007669"/>
    <property type="project" value="UniProtKB-UniRule"/>
</dbReference>
<comment type="catalytic activity">
    <reaction evidence="15 17 19">
        <text>(6S)-NADHX + ADP = AMP + phosphate + NADH + H(+)</text>
        <dbReference type="Rhea" id="RHEA:32223"/>
        <dbReference type="ChEBI" id="CHEBI:15378"/>
        <dbReference type="ChEBI" id="CHEBI:43474"/>
        <dbReference type="ChEBI" id="CHEBI:57945"/>
        <dbReference type="ChEBI" id="CHEBI:64074"/>
        <dbReference type="ChEBI" id="CHEBI:456215"/>
        <dbReference type="ChEBI" id="CHEBI:456216"/>
        <dbReference type="EC" id="4.2.1.136"/>
    </reaction>
</comment>
<evidence type="ECO:0000256" key="7">
    <source>
        <dbReference type="ARBA" id="ARBA00022840"/>
    </source>
</evidence>
<evidence type="ECO:0000256" key="11">
    <source>
        <dbReference type="ARBA" id="ARBA00023235"/>
    </source>
</evidence>
<evidence type="ECO:0000256" key="5">
    <source>
        <dbReference type="ARBA" id="ARBA00022723"/>
    </source>
</evidence>
<dbReference type="NCBIfam" id="TIGR00196">
    <property type="entry name" value="yjeF_cterm"/>
    <property type="match status" value="1"/>
</dbReference>
<dbReference type="EMBL" id="SWVK01000007">
    <property type="protein sequence ID" value="NFN34876.1"/>
    <property type="molecule type" value="Genomic_DNA"/>
</dbReference>
<dbReference type="Pfam" id="PF01256">
    <property type="entry name" value="Carb_kinase"/>
    <property type="match status" value="1"/>
</dbReference>
<dbReference type="OrthoDB" id="9806925at2"/>
<evidence type="ECO:0000256" key="9">
    <source>
        <dbReference type="ARBA" id="ARBA00022958"/>
    </source>
</evidence>
<comment type="cofactor">
    <cofactor evidence="18 19">
        <name>K(+)</name>
        <dbReference type="ChEBI" id="CHEBI:29103"/>
    </cofactor>
    <text evidence="18 19">Binds 1 potassium ion per subunit.</text>
</comment>
<comment type="similarity">
    <text evidence="3 19">In the N-terminal section; belongs to the NnrE/AIBP family.</text>
</comment>
<dbReference type="SUPFAM" id="SSF64153">
    <property type="entry name" value="YjeF N-terminal domain-like"/>
    <property type="match status" value="1"/>
</dbReference>
<dbReference type="Pfam" id="PF03853">
    <property type="entry name" value="YjeF_N"/>
    <property type="match status" value="1"/>
</dbReference>
<feature type="binding site" evidence="18">
    <location>
        <position position="164"/>
    </location>
    <ligand>
        <name>K(+)</name>
        <dbReference type="ChEBI" id="CHEBI:29103"/>
    </ligand>
</feature>
<dbReference type="PROSITE" id="PS51383">
    <property type="entry name" value="YJEF_C_3"/>
    <property type="match status" value="1"/>
</dbReference>
<dbReference type="PROSITE" id="PS51385">
    <property type="entry name" value="YJEF_N"/>
    <property type="match status" value="1"/>
</dbReference>
<feature type="binding site" evidence="17">
    <location>
        <position position="323"/>
    </location>
    <ligand>
        <name>(6S)-NADPHX</name>
        <dbReference type="ChEBI" id="CHEBI:64076"/>
    </ligand>
</feature>
<keyword evidence="9 18" id="KW-0630">Potassium</keyword>
<feature type="binding site" evidence="18">
    <location>
        <position position="161"/>
    </location>
    <ligand>
        <name>(6S)-NADPHX</name>
        <dbReference type="ChEBI" id="CHEBI:64076"/>
    </ligand>
</feature>
<comment type="catalytic activity">
    <reaction evidence="2 18 19">
        <text>(6R)-NADPHX = (6S)-NADPHX</text>
        <dbReference type="Rhea" id="RHEA:32227"/>
        <dbReference type="ChEBI" id="CHEBI:64076"/>
        <dbReference type="ChEBI" id="CHEBI:64077"/>
        <dbReference type="EC" id="5.1.99.6"/>
    </reaction>
</comment>
<dbReference type="SUPFAM" id="SSF53613">
    <property type="entry name" value="Ribokinase-like"/>
    <property type="match status" value="1"/>
</dbReference>
<evidence type="ECO:0000256" key="2">
    <source>
        <dbReference type="ARBA" id="ARBA00000909"/>
    </source>
</evidence>
<dbReference type="GO" id="GO:0046872">
    <property type="term" value="F:metal ion binding"/>
    <property type="evidence" value="ECO:0007669"/>
    <property type="project" value="UniProtKB-UniRule"/>
</dbReference>
<evidence type="ECO:0000313" key="23">
    <source>
        <dbReference type="EMBL" id="NFN34876.1"/>
    </source>
</evidence>
<evidence type="ECO:0000256" key="4">
    <source>
        <dbReference type="ARBA" id="ARBA00009524"/>
    </source>
</evidence>
<feature type="binding site" evidence="17">
    <location>
        <position position="439"/>
    </location>
    <ligand>
        <name>AMP</name>
        <dbReference type="ChEBI" id="CHEBI:456215"/>
    </ligand>
</feature>
<protein>
    <recommendedName>
        <fullName evidence="19">Bifunctional NAD(P)H-hydrate repair enzyme</fullName>
    </recommendedName>
    <alternativeName>
        <fullName evidence="19">Nicotinamide nucleotide repair protein</fullName>
    </alternativeName>
    <domain>
        <recommendedName>
            <fullName evidence="19">ADP-dependent (S)-NAD(P)H-hydrate dehydratase</fullName>
            <ecNumber evidence="19">4.2.1.136</ecNumber>
        </recommendedName>
        <alternativeName>
            <fullName evidence="19">ADP-dependent NAD(P)HX dehydratase</fullName>
        </alternativeName>
    </domain>
    <domain>
        <recommendedName>
            <fullName evidence="19">NAD(P)H-hydrate epimerase</fullName>
            <ecNumber evidence="19">5.1.99.6</ecNumber>
        </recommendedName>
    </domain>
</protein>
<proteinExistence type="inferred from homology"/>
<feature type="binding site" evidence="18">
    <location>
        <position position="55"/>
    </location>
    <ligand>
        <name>K(+)</name>
        <dbReference type="ChEBI" id="CHEBI:29103"/>
    </ligand>
</feature>